<dbReference type="GO" id="GO:0008999">
    <property type="term" value="F:protein-N-terminal-alanine acetyltransferase activity"/>
    <property type="evidence" value="ECO:0007669"/>
    <property type="project" value="TreeGrafter"/>
</dbReference>
<feature type="domain" description="N-acetyltransferase" evidence="1">
    <location>
        <begin position="18"/>
        <end position="158"/>
    </location>
</feature>
<dbReference type="InterPro" id="IPR016181">
    <property type="entry name" value="Acyl_CoA_acyltransferase"/>
</dbReference>
<organism evidence="2 3">
    <name type="scientific">Mycena citricolor</name>
    <dbReference type="NCBI Taxonomy" id="2018698"/>
    <lineage>
        <taxon>Eukaryota</taxon>
        <taxon>Fungi</taxon>
        <taxon>Dikarya</taxon>
        <taxon>Basidiomycota</taxon>
        <taxon>Agaricomycotina</taxon>
        <taxon>Agaricomycetes</taxon>
        <taxon>Agaricomycetidae</taxon>
        <taxon>Agaricales</taxon>
        <taxon>Marasmiineae</taxon>
        <taxon>Mycenaceae</taxon>
        <taxon>Mycena</taxon>
    </lineage>
</organism>
<dbReference type="InterPro" id="IPR000182">
    <property type="entry name" value="GNAT_dom"/>
</dbReference>
<gene>
    <name evidence="2" type="ORF">MYCIT1_LOCUS26412</name>
</gene>
<dbReference type="InterPro" id="IPR051908">
    <property type="entry name" value="Ribosomal_N-acetyltransferase"/>
</dbReference>
<dbReference type="Proteomes" id="UP001295794">
    <property type="component" value="Unassembled WGS sequence"/>
</dbReference>
<keyword evidence="3" id="KW-1185">Reference proteome</keyword>
<dbReference type="AlphaFoldDB" id="A0AAD2K4T0"/>
<dbReference type="SUPFAM" id="SSF55729">
    <property type="entry name" value="Acyl-CoA N-acyltransferases (Nat)"/>
    <property type="match status" value="1"/>
</dbReference>
<name>A0AAD2K4T0_9AGAR</name>
<comment type="caution">
    <text evidence="2">The sequence shown here is derived from an EMBL/GenBank/DDBJ whole genome shotgun (WGS) entry which is preliminary data.</text>
</comment>
<protein>
    <recommendedName>
        <fullName evidence="1">N-acetyltransferase domain-containing protein</fullName>
    </recommendedName>
</protein>
<dbReference type="PANTHER" id="PTHR43441:SF5">
    <property type="entry name" value="FAMILY ACETYLTRANSFERASE, PUTATIVE-RELATED"/>
    <property type="match status" value="1"/>
</dbReference>
<dbReference type="Pfam" id="PF13302">
    <property type="entry name" value="Acetyltransf_3"/>
    <property type="match status" value="1"/>
</dbReference>
<dbReference type="PANTHER" id="PTHR43441">
    <property type="entry name" value="RIBOSOMAL-PROTEIN-SERINE ACETYLTRANSFERASE"/>
    <property type="match status" value="1"/>
</dbReference>
<evidence type="ECO:0000313" key="3">
    <source>
        <dbReference type="Proteomes" id="UP001295794"/>
    </source>
</evidence>
<dbReference type="EMBL" id="CAVNYO010000419">
    <property type="protein sequence ID" value="CAK5277404.1"/>
    <property type="molecule type" value="Genomic_DNA"/>
</dbReference>
<dbReference type="GO" id="GO:1990189">
    <property type="term" value="F:protein N-terminal-serine acetyltransferase activity"/>
    <property type="evidence" value="ECO:0007669"/>
    <property type="project" value="TreeGrafter"/>
</dbReference>
<accession>A0AAD2K4T0</accession>
<dbReference type="Gene3D" id="3.40.630.30">
    <property type="match status" value="1"/>
</dbReference>
<proteinExistence type="predicted"/>
<reference evidence="2" key="1">
    <citation type="submission" date="2023-11" db="EMBL/GenBank/DDBJ databases">
        <authorList>
            <person name="De Vega J J."/>
            <person name="De Vega J J."/>
        </authorList>
    </citation>
    <scope>NUCLEOTIDE SEQUENCE</scope>
</reference>
<evidence type="ECO:0000313" key="2">
    <source>
        <dbReference type="EMBL" id="CAK5277404.1"/>
    </source>
</evidence>
<sequence length="217" mass="23835">MTYPFNFPVPEGGLESARVKLVAFDPHLHGPELYSILAANPDIHQYIPVTIDADFLEEHILKSSDAFLFAVVDKTRGNGFAGIIGLLHATTRNLSAEIGPVICFPAYQRTFVTSNAVGLLMQYCLDTSEQGGLGLRRLQWTANSDNLGSVALAKKMGLNHEGTMRWTWILPEGRPGRPVSSGRGAGLGRDSALLATYWDEWEQGGRDHVQRVMDRGL</sequence>
<evidence type="ECO:0000259" key="1">
    <source>
        <dbReference type="Pfam" id="PF13302"/>
    </source>
</evidence>